<name>A0ABT2PBL3_9MICO</name>
<protein>
    <submittedName>
        <fullName evidence="5">Ltp family lipoprotein</fullName>
    </submittedName>
</protein>
<keyword evidence="2" id="KW-0812">Transmembrane</keyword>
<evidence type="ECO:0000313" key="6">
    <source>
        <dbReference type="Proteomes" id="UP001300496"/>
    </source>
</evidence>
<comment type="caution">
    <text evidence="5">The sequence shown here is derived from an EMBL/GenBank/DDBJ whole genome shotgun (WGS) entry which is preliminary data.</text>
</comment>
<feature type="domain" description="DUF2510" evidence="4">
    <location>
        <begin position="14"/>
        <end position="46"/>
    </location>
</feature>
<dbReference type="Gene3D" id="3.30.10.20">
    <property type="match status" value="1"/>
</dbReference>
<keyword evidence="5" id="KW-0449">Lipoprotein</keyword>
<proteinExistence type="predicted"/>
<evidence type="ECO:0000259" key="4">
    <source>
        <dbReference type="Pfam" id="PF10708"/>
    </source>
</evidence>
<dbReference type="Pfam" id="PF10708">
    <property type="entry name" value="DUF2510"/>
    <property type="match status" value="1"/>
</dbReference>
<dbReference type="InterPro" id="IPR005543">
    <property type="entry name" value="PASTA_dom"/>
</dbReference>
<feature type="transmembrane region" description="Helical" evidence="2">
    <location>
        <begin position="83"/>
        <end position="104"/>
    </location>
</feature>
<dbReference type="InterPro" id="IPR011434">
    <property type="entry name" value="Ltp-like_HTH"/>
</dbReference>
<dbReference type="Proteomes" id="UP001300496">
    <property type="component" value="Unassembled WGS sequence"/>
</dbReference>
<sequence>MSDNVTPSSSLPPAGWYPDPQNSSAQRYWDGARWTEQVTAASGSPAPTAPHGSARPSQRTSTTMMPTGAVLATAKPGLRALRWWQWALIALGVLLLVAAIGGAISSGSDADDLAGADAPVAAVSTPTAEPVEEEPDTTVAVPEVGGKTIGEARALIEGAGFTLTADAGVGEDWIITSQGPTGGLKAELGTAVSVTAEAPKPVYSLEQQNALSQAQSYLDLTGFSRQGLIDQMSSEYGSGYPVDVATWAADTVGADWNAEAVESAQSYLNLTSFSRQGLFDQLTSAYGGQFTADEANHALAAVGY</sequence>
<evidence type="ECO:0000256" key="2">
    <source>
        <dbReference type="SAM" id="Phobius"/>
    </source>
</evidence>
<feature type="domain" description="Putative host cell surface-exposed lipoprotein Ltp-like HTH region" evidence="3">
    <location>
        <begin position="206"/>
        <end position="251"/>
    </location>
</feature>
<evidence type="ECO:0000313" key="5">
    <source>
        <dbReference type="EMBL" id="MCT9001228.1"/>
    </source>
</evidence>
<gene>
    <name evidence="5" type="ORF">N4R40_02435</name>
</gene>
<feature type="compositionally biased region" description="Polar residues" evidence="1">
    <location>
        <begin position="1"/>
        <end position="11"/>
    </location>
</feature>
<reference evidence="5 6" key="1">
    <citation type="journal article" date="2024" name="Int. J. Syst. Evol. Microbiol.">
        <title>Microbacterium memoriense sp. nov., a member of the Actinomycetota from marine beach sediment of the north coast of Portugal.</title>
        <authorList>
            <person name="Santos J.D.N.D."/>
            <person name="Klimek D."/>
            <person name="Calusinska M."/>
            <person name="Lobo-da-Cunha A."/>
            <person name="Catita J."/>
            <person name="Goncalves H."/>
            <person name="Gonzalez I."/>
            <person name="Lage O.M."/>
        </authorList>
    </citation>
    <scope>NUCLEOTIDE SEQUENCE [LARGE SCALE GENOMIC DNA]</scope>
    <source>
        <strain evidence="5 6">PMIC_1C1B</strain>
    </source>
</reference>
<feature type="domain" description="Putative host cell surface-exposed lipoprotein Ltp-like HTH region" evidence="3">
    <location>
        <begin position="255"/>
        <end position="300"/>
    </location>
</feature>
<dbReference type="CDD" id="cd06577">
    <property type="entry name" value="PASTA_pknB"/>
    <property type="match status" value="1"/>
</dbReference>
<dbReference type="Pfam" id="PF07553">
    <property type="entry name" value="Lipoprotein_Ltp"/>
    <property type="match status" value="2"/>
</dbReference>
<keyword evidence="2" id="KW-0472">Membrane</keyword>
<dbReference type="InterPro" id="IPR036388">
    <property type="entry name" value="WH-like_DNA-bd_sf"/>
</dbReference>
<feature type="compositionally biased region" description="Low complexity" evidence="1">
    <location>
        <begin position="39"/>
        <end position="54"/>
    </location>
</feature>
<evidence type="ECO:0000256" key="1">
    <source>
        <dbReference type="SAM" id="MobiDB-lite"/>
    </source>
</evidence>
<accession>A0ABT2PBL3</accession>
<keyword evidence="2" id="KW-1133">Transmembrane helix</keyword>
<dbReference type="RefSeq" id="WP_261605776.1">
    <property type="nucleotide sequence ID" value="NZ_JAODOR010000003.1"/>
</dbReference>
<dbReference type="InterPro" id="IPR018929">
    <property type="entry name" value="DUF2510"/>
</dbReference>
<feature type="region of interest" description="Disordered" evidence="1">
    <location>
        <begin position="1"/>
        <end position="65"/>
    </location>
</feature>
<evidence type="ECO:0000259" key="3">
    <source>
        <dbReference type="Pfam" id="PF07553"/>
    </source>
</evidence>
<keyword evidence="6" id="KW-1185">Reference proteome</keyword>
<feature type="compositionally biased region" description="Polar residues" evidence="1">
    <location>
        <begin position="55"/>
        <end position="65"/>
    </location>
</feature>
<dbReference type="Gene3D" id="1.10.10.10">
    <property type="entry name" value="Winged helix-like DNA-binding domain superfamily/Winged helix DNA-binding domain"/>
    <property type="match status" value="2"/>
</dbReference>
<dbReference type="EMBL" id="JAODOR010000003">
    <property type="protein sequence ID" value="MCT9001228.1"/>
    <property type="molecule type" value="Genomic_DNA"/>
</dbReference>
<organism evidence="5 6">
    <name type="scientific">Microbacterium memoriense</name>
    <dbReference type="NCBI Taxonomy" id="2978350"/>
    <lineage>
        <taxon>Bacteria</taxon>
        <taxon>Bacillati</taxon>
        <taxon>Actinomycetota</taxon>
        <taxon>Actinomycetes</taxon>
        <taxon>Micrococcales</taxon>
        <taxon>Microbacteriaceae</taxon>
        <taxon>Microbacterium</taxon>
    </lineage>
</organism>